<gene>
    <name evidence="2" type="ORF">Wenmar_03107</name>
</gene>
<dbReference type="OrthoDB" id="7652287at2"/>
<keyword evidence="1" id="KW-0812">Transmembrane</keyword>
<name>A0A0D0Q140_9RHOB</name>
<reference evidence="2 3" key="1">
    <citation type="submission" date="2013-01" db="EMBL/GenBank/DDBJ databases">
        <authorList>
            <person name="Fiebig A."/>
            <person name="Goeker M."/>
            <person name="Klenk H.-P.P."/>
        </authorList>
    </citation>
    <scope>NUCLEOTIDE SEQUENCE [LARGE SCALE GENOMIC DNA]</scope>
    <source>
        <strain evidence="2 3">DSM 24838</strain>
    </source>
</reference>
<dbReference type="EMBL" id="AONG01000015">
    <property type="protein sequence ID" value="KIQ68269.1"/>
    <property type="molecule type" value="Genomic_DNA"/>
</dbReference>
<dbReference type="RefSeq" id="WP_018303137.1">
    <property type="nucleotide sequence ID" value="NZ_KB902290.1"/>
</dbReference>
<evidence type="ECO:0000313" key="2">
    <source>
        <dbReference type="EMBL" id="KIQ68269.1"/>
    </source>
</evidence>
<accession>A0A0D0Q140</accession>
<keyword evidence="3" id="KW-1185">Reference proteome</keyword>
<evidence type="ECO:0000256" key="1">
    <source>
        <dbReference type="SAM" id="Phobius"/>
    </source>
</evidence>
<proteinExistence type="predicted"/>
<feature type="transmembrane region" description="Helical" evidence="1">
    <location>
        <begin position="23"/>
        <end position="52"/>
    </location>
</feature>
<organism evidence="2 3">
    <name type="scientific">Wenxinia marina DSM 24838</name>
    <dbReference type="NCBI Taxonomy" id="1123501"/>
    <lineage>
        <taxon>Bacteria</taxon>
        <taxon>Pseudomonadati</taxon>
        <taxon>Pseudomonadota</taxon>
        <taxon>Alphaproteobacteria</taxon>
        <taxon>Rhodobacterales</taxon>
        <taxon>Roseobacteraceae</taxon>
        <taxon>Wenxinia</taxon>
    </lineage>
</organism>
<sequence length="61" mass="6703">MDERTPPGRVPDYTAAFLATTGVILFMAFLTLAAVAGFVWVLLTAAMCEAGVRLRSLRMRR</sequence>
<protein>
    <submittedName>
        <fullName evidence="2">Wenxma_14, whole genome shotgun sequence</fullName>
    </submittedName>
</protein>
<keyword evidence="1" id="KW-0472">Membrane</keyword>
<dbReference type="Proteomes" id="UP000035100">
    <property type="component" value="Unassembled WGS sequence"/>
</dbReference>
<dbReference type="AlphaFoldDB" id="A0A0D0Q140"/>
<keyword evidence="1" id="KW-1133">Transmembrane helix</keyword>
<comment type="caution">
    <text evidence="2">The sequence shown here is derived from an EMBL/GenBank/DDBJ whole genome shotgun (WGS) entry which is preliminary data.</text>
</comment>
<evidence type="ECO:0000313" key="3">
    <source>
        <dbReference type="Proteomes" id="UP000035100"/>
    </source>
</evidence>
<dbReference type="STRING" id="1123501.Wenmar_03107"/>